<evidence type="ECO:0000256" key="1">
    <source>
        <dbReference type="SAM" id="MobiDB-lite"/>
    </source>
</evidence>
<evidence type="ECO:0000313" key="3">
    <source>
        <dbReference type="EMBL" id="KAH7646186.1"/>
    </source>
</evidence>
<evidence type="ECO:0000256" key="2">
    <source>
        <dbReference type="SAM" id="Phobius"/>
    </source>
</evidence>
<feature type="region of interest" description="Disordered" evidence="1">
    <location>
        <begin position="86"/>
        <end position="106"/>
    </location>
</feature>
<gene>
    <name evidence="3" type="ORF">HUG17_1724</name>
</gene>
<comment type="caution">
    <text evidence="3">The sequence shown here is derived from an EMBL/GenBank/DDBJ whole genome shotgun (WGS) entry which is preliminary data.</text>
</comment>
<dbReference type="OrthoDB" id="6513676at2759"/>
<dbReference type="AlphaFoldDB" id="A0A9D4P952"/>
<accession>A0A9D4P952</accession>
<keyword evidence="2" id="KW-1133">Transmembrane helix</keyword>
<dbReference type="EMBL" id="SDOV01000001">
    <property type="protein sequence ID" value="KAH7646186.1"/>
    <property type="molecule type" value="Genomic_DNA"/>
</dbReference>
<name>A0A9D4P952_DERFA</name>
<reference evidence="3" key="1">
    <citation type="submission" date="2020-06" db="EMBL/GenBank/DDBJ databases">
        <authorList>
            <person name="Ji K."/>
            <person name="Li J."/>
        </authorList>
    </citation>
    <scope>NUCLEOTIDE SEQUENCE</scope>
    <source>
        <strain evidence="3">JKM2019</strain>
        <tissue evidence="3">Whole body</tissue>
    </source>
</reference>
<organism evidence="3">
    <name type="scientific">Dermatophagoides farinae</name>
    <name type="common">American house dust mite</name>
    <dbReference type="NCBI Taxonomy" id="6954"/>
    <lineage>
        <taxon>Eukaryota</taxon>
        <taxon>Metazoa</taxon>
        <taxon>Ecdysozoa</taxon>
        <taxon>Arthropoda</taxon>
        <taxon>Chelicerata</taxon>
        <taxon>Arachnida</taxon>
        <taxon>Acari</taxon>
        <taxon>Acariformes</taxon>
        <taxon>Sarcoptiformes</taxon>
        <taxon>Astigmata</taxon>
        <taxon>Psoroptidia</taxon>
        <taxon>Analgoidea</taxon>
        <taxon>Pyroglyphidae</taxon>
        <taxon>Dermatophagoidinae</taxon>
        <taxon>Dermatophagoides</taxon>
    </lineage>
</organism>
<sequence>MDQINMTDYYNGWEDDNTTYEMNMWLIDNYSTIHDNSTWHTPSTQATTSDSAVVTILLIIALLSLIIAICCVLSIYIDLKPKATNLEHPTATPKSETSFSQRKRRCPAPEEMVDGYDMEAPSDPSQVFKSRKKSYEKFQHEFEMDRTKLLEKMGDGTILMKQ</sequence>
<proteinExistence type="predicted"/>
<dbReference type="Proteomes" id="UP000828236">
    <property type="component" value="Unassembled WGS sequence"/>
</dbReference>
<reference evidence="3" key="2">
    <citation type="journal article" date="2021" name="World Allergy Organ. J.">
        <title>Chromosome-level assembly of Dermatophagoides farinae genome and transcriptome reveals two novel allergens Der f 37 and Der f 39.</title>
        <authorList>
            <person name="Chen J."/>
            <person name="Cai Z."/>
            <person name="Fan D."/>
            <person name="Hu J."/>
            <person name="Hou Y."/>
            <person name="He Y."/>
            <person name="Zhang Z."/>
            <person name="Zhao Z."/>
            <person name="Gao P."/>
            <person name="Hu W."/>
            <person name="Sun J."/>
            <person name="Li J."/>
            <person name="Ji K."/>
        </authorList>
    </citation>
    <scope>NUCLEOTIDE SEQUENCE</scope>
    <source>
        <strain evidence="3">JKM2019</strain>
    </source>
</reference>
<keyword evidence="2" id="KW-0812">Transmembrane</keyword>
<feature type="transmembrane region" description="Helical" evidence="2">
    <location>
        <begin position="52"/>
        <end position="77"/>
    </location>
</feature>
<protein>
    <submittedName>
        <fullName evidence="3">Uncharacterized protein</fullName>
    </submittedName>
</protein>
<keyword evidence="2" id="KW-0472">Membrane</keyword>